<gene>
    <name evidence="3" type="ORF">ACOF00016_LOCUS9121</name>
</gene>
<evidence type="ECO:0000256" key="2">
    <source>
        <dbReference type="SAM" id="MobiDB-lite"/>
    </source>
</evidence>
<accession>A0A7S3L694</accession>
<feature type="compositionally biased region" description="Polar residues" evidence="2">
    <location>
        <begin position="84"/>
        <end position="102"/>
    </location>
</feature>
<dbReference type="SUPFAM" id="SSF48452">
    <property type="entry name" value="TPR-like"/>
    <property type="match status" value="1"/>
</dbReference>
<name>A0A7S3L694_9STRA</name>
<protein>
    <submittedName>
        <fullName evidence="3">Uncharacterized protein</fullName>
    </submittedName>
</protein>
<reference evidence="3" key="1">
    <citation type="submission" date="2021-01" db="EMBL/GenBank/DDBJ databases">
        <authorList>
            <person name="Corre E."/>
            <person name="Pelletier E."/>
            <person name="Niang G."/>
            <person name="Scheremetjew M."/>
            <person name="Finn R."/>
            <person name="Kale V."/>
            <person name="Holt S."/>
            <person name="Cochrane G."/>
            <person name="Meng A."/>
            <person name="Brown T."/>
            <person name="Cohen L."/>
        </authorList>
    </citation>
    <scope>NUCLEOTIDE SEQUENCE</scope>
    <source>
        <strain evidence="3">CCMP127</strain>
    </source>
</reference>
<dbReference type="InterPro" id="IPR011990">
    <property type="entry name" value="TPR-like_helical_dom_sf"/>
</dbReference>
<dbReference type="AlphaFoldDB" id="A0A7S3L694"/>
<feature type="compositionally biased region" description="Low complexity" evidence="2">
    <location>
        <begin position="379"/>
        <end position="388"/>
    </location>
</feature>
<proteinExistence type="predicted"/>
<dbReference type="Gene3D" id="1.25.40.10">
    <property type="entry name" value="Tetratricopeptide repeat domain"/>
    <property type="match status" value="1"/>
</dbReference>
<dbReference type="PANTHER" id="PTHR46423">
    <property type="entry name" value="RNA POLYMERASE II-ASSOCIATED PROTEIN 3"/>
    <property type="match status" value="1"/>
</dbReference>
<evidence type="ECO:0000313" key="3">
    <source>
        <dbReference type="EMBL" id="CAE0411835.1"/>
    </source>
</evidence>
<feature type="compositionally biased region" description="Acidic residues" evidence="2">
    <location>
        <begin position="206"/>
        <end position="227"/>
    </location>
</feature>
<dbReference type="PANTHER" id="PTHR46423:SF1">
    <property type="entry name" value="RNA POLYMERASE II-ASSOCIATED PROTEIN 3"/>
    <property type="match status" value="1"/>
</dbReference>
<feature type="region of interest" description="Disordered" evidence="2">
    <location>
        <begin position="184"/>
        <end position="227"/>
    </location>
</feature>
<dbReference type="InterPro" id="IPR051966">
    <property type="entry name" value="RPAP3"/>
</dbReference>
<feature type="compositionally biased region" description="Basic and acidic residues" evidence="2">
    <location>
        <begin position="116"/>
        <end position="139"/>
    </location>
</feature>
<keyword evidence="1" id="KW-0802">TPR repeat</keyword>
<dbReference type="EMBL" id="HBIM01010987">
    <property type="protein sequence ID" value="CAE0411835.1"/>
    <property type="molecule type" value="Transcribed_RNA"/>
</dbReference>
<feature type="region of interest" description="Disordered" evidence="2">
    <location>
        <begin position="375"/>
        <end position="396"/>
    </location>
</feature>
<organism evidence="3">
    <name type="scientific">Amphora coffeiformis</name>
    <dbReference type="NCBI Taxonomy" id="265554"/>
    <lineage>
        <taxon>Eukaryota</taxon>
        <taxon>Sar</taxon>
        <taxon>Stramenopiles</taxon>
        <taxon>Ochrophyta</taxon>
        <taxon>Bacillariophyta</taxon>
        <taxon>Bacillariophyceae</taxon>
        <taxon>Bacillariophycidae</taxon>
        <taxon>Thalassiophysales</taxon>
        <taxon>Catenulaceae</taxon>
        <taxon>Amphora</taxon>
    </lineage>
</organism>
<dbReference type="GO" id="GO:0101031">
    <property type="term" value="C:protein folding chaperone complex"/>
    <property type="evidence" value="ECO:0007669"/>
    <property type="project" value="TreeGrafter"/>
</dbReference>
<sequence length="581" mass="63061">MASVLLPPHNQMKKRRKITTWQTCLVLAGILSNTGKTEGRRPVFVDFSHAATERRKLPSIGFALTQTLRGGAETSGEHNEKKSQQTQNRDGATQPTPGFNSTLEKKTSTETAAAQDGDKKTAKEQTKKETAKQGDKDGFPPDEIDVPSLDTFINYDEGADALSSMAPVLETTTTHVLDAITHHEKQDKQNDEGDDENLGSIAEVPSSEEDDKEENEEEGSPDYDDEMSEVSMEAIPEDLTLNEAQEKSSMMRLEGKQLHDDADYTAAARAFRRAALFLETFVDETTECAEDWSTCRLHEALCCLKADDPGTAIVACTRVLDRTSTSGAVRARALYRRAKAYTGLEENQLALQDARAAAFLGDRRGVALYGQLMRESPAGSSSSSLTSSGSGGNRMMDDLASSSALFESLLNKSGSGPSTSEQADFNPMSLLSSMGGSPMLGGGKGMDTGGLAKSVITSLSKKIEDEATQDSICKYLQKTSGPQIRQYAGMAGLELPESQATKIANFLRKVTPKTIRKTVKNGKRLLYGVRLIRKTSKVISKYRNVLIWICVLAWAKSALLRPLPVNKRAARLAAKQAAKVA</sequence>
<evidence type="ECO:0000256" key="1">
    <source>
        <dbReference type="ARBA" id="ARBA00022803"/>
    </source>
</evidence>
<feature type="region of interest" description="Disordered" evidence="2">
    <location>
        <begin position="70"/>
        <end position="148"/>
    </location>
</feature>